<accession>A0A538SE15</accession>
<dbReference type="EMBL" id="VBOR01000055">
    <property type="protein sequence ID" value="TMQ49590.1"/>
    <property type="molecule type" value="Genomic_DNA"/>
</dbReference>
<dbReference type="HAMAP" id="MF_00141">
    <property type="entry name" value="EF_P"/>
    <property type="match status" value="1"/>
</dbReference>
<dbReference type="UniPathway" id="UPA00345"/>
<protein>
    <recommendedName>
        <fullName evidence="7 8">Elongation factor P</fullName>
        <shortName evidence="7">EF-P</shortName>
    </recommendedName>
</protein>
<dbReference type="PANTHER" id="PTHR30053">
    <property type="entry name" value="ELONGATION FACTOR P"/>
    <property type="match status" value="1"/>
</dbReference>
<dbReference type="InterPro" id="IPR001059">
    <property type="entry name" value="Transl_elong_P/YeiP_cen"/>
</dbReference>
<dbReference type="PIRSF" id="PIRSF005901">
    <property type="entry name" value="EF-P"/>
    <property type="match status" value="1"/>
</dbReference>
<dbReference type="InterPro" id="IPR015365">
    <property type="entry name" value="Elong-fact-P_C"/>
</dbReference>
<comment type="caution">
    <text evidence="12">The sequence shown here is derived from an EMBL/GenBank/DDBJ whole genome shotgun (WGS) entry which is preliminary data.</text>
</comment>
<evidence type="ECO:0000256" key="6">
    <source>
        <dbReference type="ARBA" id="ARBA00022917"/>
    </source>
</evidence>
<dbReference type="InterPro" id="IPR012340">
    <property type="entry name" value="NA-bd_OB-fold"/>
</dbReference>
<dbReference type="AlphaFoldDB" id="A0A538SE15"/>
<dbReference type="Pfam" id="PF01132">
    <property type="entry name" value="EFP"/>
    <property type="match status" value="1"/>
</dbReference>
<name>A0A538SE15_UNCEI</name>
<feature type="domain" description="Elongation factor P C-terminal" evidence="10">
    <location>
        <begin position="157"/>
        <end position="212"/>
    </location>
</feature>
<comment type="pathway">
    <text evidence="2 7">Protein biosynthesis; polypeptide chain elongation.</text>
</comment>
<dbReference type="NCBIfam" id="NF001810">
    <property type="entry name" value="PRK00529.1"/>
    <property type="match status" value="1"/>
</dbReference>
<comment type="similarity">
    <text evidence="3 7 9">Belongs to the elongation factor P family.</text>
</comment>
<dbReference type="PANTHER" id="PTHR30053:SF14">
    <property type="entry name" value="TRANSLATION ELONGATION FACTOR KOW-LIKE DOMAIN-CONTAINING PROTEIN"/>
    <property type="match status" value="1"/>
</dbReference>
<dbReference type="Proteomes" id="UP000316292">
    <property type="component" value="Unassembled WGS sequence"/>
</dbReference>
<feature type="domain" description="Translation elongation factor P/YeiP central" evidence="11">
    <location>
        <begin position="95"/>
        <end position="149"/>
    </location>
</feature>
<proteinExistence type="inferred from homology"/>
<reference evidence="12 13" key="1">
    <citation type="journal article" date="2019" name="Nat. Microbiol.">
        <title>Mediterranean grassland soil C-N compound turnover is dependent on rainfall and depth, and is mediated by genomically divergent microorganisms.</title>
        <authorList>
            <person name="Diamond S."/>
            <person name="Andeer P.F."/>
            <person name="Li Z."/>
            <person name="Crits-Christoph A."/>
            <person name="Burstein D."/>
            <person name="Anantharaman K."/>
            <person name="Lane K.R."/>
            <person name="Thomas B.C."/>
            <person name="Pan C."/>
            <person name="Northen T.R."/>
            <person name="Banfield J.F."/>
        </authorList>
    </citation>
    <scope>NUCLEOTIDE SEQUENCE [LARGE SCALE GENOMIC DNA]</scope>
    <source>
        <strain evidence="12">WS_1</strain>
    </source>
</reference>
<dbReference type="GO" id="GO:0043043">
    <property type="term" value="P:peptide biosynthetic process"/>
    <property type="evidence" value="ECO:0007669"/>
    <property type="project" value="InterPro"/>
</dbReference>
<comment type="subcellular location">
    <subcellularLocation>
        <location evidence="1 7">Cytoplasm</location>
    </subcellularLocation>
</comment>
<dbReference type="Gene3D" id="2.40.50.140">
    <property type="entry name" value="Nucleic acid-binding proteins"/>
    <property type="match status" value="2"/>
</dbReference>
<evidence type="ECO:0000256" key="7">
    <source>
        <dbReference type="HAMAP-Rule" id="MF_00141"/>
    </source>
</evidence>
<dbReference type="InterPro" id="IPR020599">
    <property type="entry name" value="Transl_elong_fac_P/YeiP"/>
</dbReference>
<dbReference type="Pfam" id="PF09285">
    <property type="entry name" value="Elong-fact-P_C"/>
    <property type="match status" value="1"/>
</dbReference>
<keyword evidence="5 7" id="KW-0251">Elongation factor</keyword>
<evidence type="ECO:0000256" key="8">
    <source>
        <dbReference type="NCBIfam" id="TIGR00038"/>
    </source>
</evidence>
<gene>
    <name evidence="7 12" type="primary">efp</name>
    <name evidence="12" type="ORF">E6K71_04420</name>
</gene>
<organism evidence="12 13">
    <name type="scientific">Eiseniibacteriota bacterium</name>
    <dbReference type="NCBI Taxonomy" id="2212470"/>
    <lineage>
        <taxon>Bacteria</taxon>
        <taxon>Candidatus Eiseniibacteriota</taxon>
    </lineage>
</organism>
<sequence>MRSSCRTPISSLYSAAANRISICEGDFAVIPATQIKVGMVVLHDGKPCRVTNVLHVTPGNWRGMVHAKMVNLVTGSQVEYRFRSEDKVERADLDHHPLQYLYRSGDEFTFMNTENYEMVNVPRDHLGEAVNYLVENMMVEMSYFEGRPVGVDVPMFVELEIVETDPVLKGATISSSPKIAKMNTGLVTKVPQHMGIGDRVKIDTRDGTFVERV</sequence>
<dbReference type="CDD" id="cd04470">
    <property type="entry name" value="S1_EF-P_repeat_1"/>
    <property type="match status" value="1"/>
</dbReference>
<dbReference type="InterPro" id="IPR011768">
    <property type="entry name" value="Transl_elongation_fac_P"/>
</dbReference>
<dbReference type="SUPFAM" id="SSF50104">
    <property type="entry name" value="Translation proteins SH3-like domain"/>
    <property type="match status" value="1"/>
</dbReference>
<dbReference type="InterPro" id="IPR013185">
    <property type="entry name" value="Transl_elong_KOW-like"/>
</dbReference>
<evidence type="ECO:0000256" key="9">
    <source>
        <dbReference type="RuleBase" id="RU004389"/>
    </source>
</evidence>
<keyword evidence="6 7" id="KW-0648">Protein biosynthesis</keyword>
<evidence type="ECO:0000259" key="11">
    <source>
        <dbReference type="SMART" id="SM01185"/>
    </source>
</evidence>
<comment type="function">
    <text evidence="7">Involved in peptide bond synthesis. Stimulates efficient translation and peptide-bond synthesis on native or reconstituted 70S ribosomes in vitro. Probably functions indirectly by altering the affinity of the ribosome for aminoacyl-tRNA, thus increasing their reactivity as acceptors for peptidyl transferase.</text>
</comment>
<evidence type="ECO:0000256" key="2">
    <source>
        <dbReference type="ARBA" id="ARBA00004815"/>
    </source>
</evidence>
<dbReference type="SUPFAM" id="SSF50249">
    <property type="entry name" value="Nucleic acid-binding proteins"/>
    <property type="match status" value="2"/>
</dbReference>
<dbReference type="Gene3D" id="2.30.30.30">
    <property type="match status" value="1"/>
</dbReference>
<evidence type="ECO:0000256" key="1">
    <source>
        <dbReference type="ARBA" id="ARBA00004496"/>
    </source>
</evidence>
<dbReference type="SMART" id="SM00841">
    <property type="entry name" value="Elong-fact-P_C"/>
    <property type="match status" value="1"/>
</dbReference>
<dbReference type="Pfam" id="PF08207">
    <property type="entry name" value="EFP_N"/>
    <property type="match status" value="1"/>
</dbReference>
<evidence type="ECO:0000256" key="4">
    <source>
        <dbReference type="ARBA" id="ARBA00022490"/>
    </source>
</evidence>
<dbReference type="GO" id="GO:0003746">
    <property type="term" value="F:translation elongation factor activity"/>
    <property type="evidence" value="ECO:0007669"/>
    <property type="project" value="UniProtKB-UniRule"/>
</dbReference>
<evidence type="ECO:0000256" key="5">
    <source>
        <dbReference type="ARBA" id="ARBA00022768"/>
    </source>
</evidence>
<keyword evidence="4 7" id="KW-0963">Cytoplasm</keyword>
<evidence type="ECO:0000313" key="13">
    <source>
        <dbReference type="Proteomes" id="UP000316292"/>
    </source>
</evidence>
<dbReference type="NCBIfam" id="TIGR00038">
    <property type="entry name" value="efp"/>
    <property type="match status" value="1"/>
</dbReference>
<dbReference type="SMART" id="SM01185">
    <property type="entry name" value="EFP"/>
    <property type="match status" value="1"/>
</dbReference>
<evidence type="ECO:0000256" key="3">
    <source>
        <dbReference type="ARBA" id="ARBA00009479"/>
    </source>
</evidence>
<dbReference type="InterPro" id="IPR014722">
    <property type="entry name" value="Rib_uL2_dom2"/>
</dbReference>
<dbReference type="InterPro" id="IPR008991">
    <property type="entry name" value="Translation_prot_SH3-like_sf"/>
</dbReference>
<dbReference type="FunFam" id="2.40.50.140:FF:000009">
    <property type="entry name" value="Elongation factor P"/>
    <property type="match status" value="1"/>
</dbReference>
<evidence type="ECO:0000259" key="10">
    <source>
        <dbReference type="SMART" id="SM00841"/>
    </source>
</evidence>
<evidence type="ECO:0000313" key="12">
    <source>
        <dbReference type="EMBL" id="TMQ49590.1"/>
    </source>
</evidence>
<dbReference type="GO" id="GO:0005829">
    <property type="term" value="C:cytosol"/>
    <property type="evidence" value="ECO:0007669"/>
    <property type="project" value="UniProtKB-ARBA"/>
</dbReference>
<dbReference type="FunFam" id="2.40.50.140:FF:000004">
    <property type="entry name" value="Elongation factor P"/>
    <property type="match status" value="1"/>
</dbReference>